<sequence>MWQVVQRGDVQDYGMLEEFVTMVTEIVPELLSCSQRAQLILGLRARLVLELCRTEQTLDLTNIQKHLDRIRSLTSTEEAEDVFPVEFGPKYDTAIQMLMLEFLSRLEKLLPIPDLEQVIRMNNTFIYLAWGNRSKEYQVIINHIFMFNKLSVGHEYVVVNAFKPCSSLSRLPPYVDSDTQSEGMNLEGMEARELLENRTKEIDVLVPADEVRRYIITEPDYGMDMESAVGENDNQAVTDQHQEEESSELVAVNADTPETSTSRLQLVHWCKKCGKCFDDICNLKQHQESSCKEGKIKVVFQCEKRKDFKGSSSLRTHKRIHNPFYCSDCGRVLPNSIAFDRHKLMQHKEIQCTMCEKTFTLLGRLRDHYLHQHKFTGPYPCSQCEKTFTQLRYLVEHERVHSGEYPYQCSVCQAKFNKANSLTIHSRKHTGEKPFLCWQCGKSYKDRGNLSMHMGTHSEERPFSCSQCDMTYRTKIQLNTHIEQVHEGVRYTCAVCGKQFLKAVSLIRHELTHTGERPWPCSYCTKTFITANERRLHERYHTGERPYKCQDCGKSFVQLCFLKAHQRLHTGEKPFACSVCDKRFRLNYHRQRHEQTHTGKQKPHVCAECGLAFAQRKRLTEHQCTHSLN</sequence>
<reference evidence="14" key="1">
    <citation type="submission" date="2025-08" db="UniProtKB">
        <authorList>
            <consortium name="Ensembl"/>
        </authorList>
    </citation>
    <scope>IDENTIFICATION</scope>
</reference>
<evidence type="ECO:0000256" key="7">
    <source>
        <dbReference type="ARBA" id="ARBA00022833"/>
    </source>
</evidence>
<evidence type="ECO:0000256" key="1">
    <source>
        <dbReference type="ARBA" id="ARBA00003767"/>
    </source>
</evidence>
<evidence type="ECO:0000313" key="14">
    <source>
        <dbReference type="Ensembl" id="ENSOKIP00005078089.1"/>
    </source>
</evidence>
<dbReference type="PANTHER" id="PTHR24404">
    <property type="entry name" value="ZINC FINGER PROTEIN"/>
    <property type="match status" value="1"/>
</dbReference>
<feature type="domain" description="C2H2-type" evidence="13">
    <location>
        <begin position="463"/>
        <end position="491"/>
    </location>
</feature>
<dbReference type="PROSITE" id="PS50157">
    <property type="entry name" value="ZINC_FINGER_C2H2_2"/>
    <property type="match status" value="11"/>
</dbReference>
<evidence type="ECO:0000256" key="9">
    <source>
        <dbReference type="ARBA" id="ARBA00023125"/>
    </source>
</evidence>
<feature type="domain" description="C2H2-type" evidence="13">
    <location>
        <begin position="350"/>
        <end position="378"/>
    </location>
</feature>
<feature type="domain" description="C2H2-type" evidence="13">
    <location>
        <begin position="519"/>
        <end position="546"/>
    </location>
</feature>
<dbReference type="GO" id="GO:0008270">
    <property type="term" value="F:zinc ion binding"/>
    <property type="evidence" value="ECO:0007669"/>
    <property type="project" value="UniProtKB-KW"/>
</dbReference>
<dbReference type="CDD" id="cd11657">
    <property type="entry name" value="TIN2_N"/>
    <property type="match status" value="1"/>
</dbReference>
<dbReference type="Ensembl" id="ENSOKIT00005083233.1">
    <property type="protein sequence ID" value="ENSOKIP00005078089.1"/>
    <property type="gene ID" value="ENSOKIG00005033736.1"/>
</dbReference>
<feature type="domain" description="C2H2-type" evidence="13">
    <location>
        <begin position="491"/>
        <end position="518"/>
    </location>
</feature>
<dbReference type="Pfam" id="PF14973">
    <property type="entry name" value="TINF2_N"/>
    <property type="match status" value="2"/>
</dbReference>
<accession>A0A8C7MTW9</accession>
<dbReference type="SMART" id="SM00355">
    <property type="entry name" value="ZnF_C2H2"/>
    <property type="match status" value="12"/>
</dbReference>
<feature type="domain" description="C2H2-type" evidence="13">
    <location>
        <begin position="379"/>
        <end position="406"/>
    </location>
</feature>
<comment type="subcellular location">
    <subcellularLocation>
        <location evidence="2">Nucleus</location>
    </subcellularLocation>
</comment>
<dbReference type="GO" id="GO:0000978">
    <property type="term" value="F:RNA polymerase II cis-regulatory region sequence-specific DNA binding"/>
    <property type="evidence" value="ECO:0007669"/>
    <property type="project" value="TreeGrafter"/>
</dbReference>
<dbReference type="GeneTree" id="ENSGT01150000286918"/>
<name>A0A8C7MTW9_ONCKI</name>
<feature type="domain" description="C2H2-type" evidence="13">
    <location>
        <begin position="435"/>
        <end position="462"/>
    </location>
</feature>
<keyword evidence="10" id="KW-0804">Transcription</keyword>
<protein>
    <recommendedName>
        <fullName evidence="13">C2H2-type domain-containing protein</fullName>
    </recommendedName>
</protein>
<feature type="domain" description="C2H2-type" evidence="13">
    <location>
        <begin position="575"/>
        <end position="602"/>
    </location>
</feature>
<evidence type="ECO:0000259" key="13">
    <source>
        <dbReference type="PROSITE" id="PS50157"/>
    </source>
</evidence>
<proteinExistence type="inferred from homology"/>
<dbReference type="GO" id="GO:0006357">
    <property type="term" value="P:regulation of transcription by RNA polymerase II"/>
    <property type="evidence" value="ECO:0007669"/>
    <property type="project" value="TreeGrafter"/>
</dbReference>
<dbReference type="FunFam" id="3.30.160.60:FF:002343">
    <property type="entry name" value="Zinc finger protein 33A"/>
    <property type="match status" value="2"/>
</dbReference>
<feature type="domain" description="C2H2-type" evidence="13">
    <location>
        <begin position="268"/>
        <end position="295"/>
    </location>
</feature>
<dbReference type="InterPro" id="IPR029400">
    <property type="entry name" value="TINF2_N"/>
</dbReference>
<evidence type="ECO:0000256" key="10">
    <source>
        <dbReference type="ARBA" id="ARBA00023163"/>
    </source>
</evidence>
<dbReference type="InterPro" id="IPR036236">
    <property type="entry name" value="Znf_C2H2_sf"/>
</dbReference>
<dbReference type="AlphaFoldDB" id="A0A8C7MTW9"/>
<organism evidence="14 15">
    <name type="scientific">Oncorhynchus kisutch</name>
    <name type="common">Coho salmon</name>
    <name type="synonym">Salmo kisutch</name>
    <dbReference type="NCBI Taxonomy" id="8019"/>
    <lineage>
        <taxon>Eukaryota</taxon>
        <taxon>Metazoa</taxon>
        <taxon>Chordata</taxon>
        <taxon>Craniata</taxon>
        <taxon>Vertebrata</taxon>
        <taxon>Euteleostomi</taxon>
        <taxon>Actinopterygii</taxon>
        <taxon>Neopterygii</taxon>
        <taxon>Teleostei</taxon>
        <taxon>Protacanthopterygii</taxon>
        <taxon>Salmoniformes</taxon>
        <taxon>Salmonidae</taxon>
        <taxon>Salmoninae</taxon>
        <taxon>Oncorhynchus</taxon>
    </lineage>
</organism>
<feature type="domain" description="C2H2-type" evidence="13">
    <location>
        <begin position="407"/>
        <end position="434"/>
    </location>
</feature>
<dbReference type="GO" id="GO:0003700">
    <property type="term" value="F:DNA-binding transcription factor activity"/>
    <property type="evidence" value="ECO:0007669"/>
    <property type="project" value="TreeGrafter"/>
</dbReference>
<dbReference type="FunFam" id="3.30.160.60:FF:000508">
    <property type="entry name" value="Myeloid zinc finger 1"/>
    <property type="match status" value="1"/>
</dbReference>
<comment type="similarity">
    <text evidence="3">Belongs to the krueppel C2H2-type zinc-finger protein family.</text>
</comment>
<evidence type="ECO:0000256" key="6">
    <source>
        <dbReference type="ARBA" id="ARBA00022771"/>
    </source>
</evidence>
<dbReference type="FunFam" id="3.30.160.60:FF:000060">
    <property type="entry name" value="zinc finger protein 436"/>
    <property type="match status" value="1"/>
</dbReference>
<evidence type="ECO:0000256" key="12">
    <source>
        <dbReference type="PROSITE-ProRule" id="PRU00042"/>
    </source>
</evidence>
<keyword evidence="6 12" id="KW-0863">Zinc-finger</keyword>
<dbReference type="Gene3D" id="3.30.160.60">
    <property type="entry name" value="Classic Zinc Finger"/>
    <property type="match status" value="11"/>
</dbReference>
<dbReference type="Pfam" id="PF00096">
    <property type="entry name" value="zf-C2H2"/>
    <property type="match status" value="6"/>
</dbReference>
<keyword evidence="7" id="KW-0862">Zinc</keyword>
<feature type="domain" description="C2H2-type" evidence="13">
    <location>
        <begin position="604"/>
        <end position="629"/>
    </location>
</feature>
<dbReference type="SUPFAM" id="SSF57667">
    <property type="entry name" value="beta-beta-alpha zinc fingers"/>
    <property type="match status" value="6"/>
</dbReference>
<dbReference type="PANTHER" id="PTHR24404:SF114">
    <property type="entry name" value="KLUMPFUSS, ISOFORM B-RELATED"/>
    <property type="match status" value="1"/>
</dbReference>
<keyword evidence="8" id="KW-0805">Transcription regulation</keyword>
<evidence type="ECO:0000256" key="11">
    <source>
        <dbReference type="ARBA" id="ARBA00023242"/>
    </source>
</evidence>
<dbReference type="Proteomes" id="UP000694557">
    <property type="component" value="Unassembled WGS sequence"/>
</dbReference>
<dbReference type="GO" id="GO:0042802">
    <property type="term" value="F:identical protein binding"/>
    <property type="evidence" value="ECO:0007669"/>
    <property type="project" value="UniProtKB-ARBA"/>
</dbReference>
<gene>
    <name evidence="14" type="primary">LOC116360584</name>
</gene>
<keyword evidence="4" id="KW-0479">Metal-binding</keyword>
<dbReference type="FunFam" id="3.30.160.60:FF:000446">
    <property type="entry name" value="Zinc finger protein"/>
    <property type="match status" value="1"/>
</dbReference>
<evidence type="ECO:0000313" key="15">
    <source>
        <dbReference type="Proteomes" id="UP000694557"/>
    </source>
</evidence>
<comment type="function">
    <text evidence="1">May be involved in transcriptional regulation.</text>
</comment>
<evidence type="ECO:0000256" key="8">
    <source>
        <dbReference type="ARBA" id="ARBA00023015"/>
    </source>
</evidence>
<keyword evidence="5" id="KW-0677">Repeat</keyword>
<dbReference type="InterPro" id="IPR050589">
    <property type="entry name" value="Ikaros_C2H2-ZF"/>
</dbReference>
<keyword evidence="11" id="KW-0539">Nucleus</keyword>
<reference evidence="14" key="2">
    <citation type="submission" date="2025-09" db="UniProtKB">
        <authorList>
            <consortium name="Ensembl"/>
        </authorList>
    </citation>
    <scope>IDENTIFICATION</scope>
</reference>
<evidence type="ECO:0000256" key="4">
    <source>
        <dbReference type="ARBA" id="ARBA00022723"/>
    </source>
</evidence>
<dbReference type="GO" id="GO:0005634">
    <property type="term" value="C:nucleus"/>
    <property type="evidence" value="ECO:0007669"/>
    <property type="project" value="UniProtKB-SubCell"/>
</dbReference>
<keyword evidence="15" id="KW-1185">Reference proteome</keyword>
<evidence type="ECO:0000256" key="5">
    <source>
        <dbReference type="ARBA" id="ARBA00022737"/>
    </source>
</evidence>
<evidence type="ECO:0000256" key="3">
    <source>
        <dbReference type="ARBA" id="ARBA00006991"/>
    </source>
</evidence>
<dbReference type="PROSITE" id="PS00028">
    <property type="entry name" value="ZINC_FINGER_C2H2_1"/>
    <property type="match status" value="10"/>
</dbReference>
<keyword evidence="9" id="KW-0238">DNA-binding</keyword>
<feature type="domain" description="C2H2-type" evidence="13">
    <location>
        <begin position="547"/>
        <end position="574"/>
    </location>
</feature>
<evidence type="ECO:0000256" key="2">
    <source>
        <dbReference type="ARBA" id="ARBA00004123"/>
    </source>
</evidence>
<dbReference type="InterPro" id="IPR013087">
    <property type="entry name" value="Znf_C2H2_type"/>
</dbReference>